<evidence type="ECO:0000256" key="3">
    <source>
        <dbReference type="SAM" id="MobiDB-lite"/>
    </source>
</evidence>
<feature type="compositionally biased region" description="Gly residues" evidence="3">
    <location>
        <begin position="528"/>
        <end position="537"/>
    </location>
</feature>
<name>A0A485KYS5_9STRA</name>
<feature type="compositionally biased region" description="Basic and acidic residues" evidence="3">
    <location>
        <begin position="459"/>
        <end position="468"/>
    </location>
</feature>
<evidence type="ECO:0000256" key="2">
    <source>
        <dbReference type="ARBA" id="ARBA00023242"/>
    </source>
</evidence>
<dbReference type="Pfam" id="PF13907">
    <property type="entry name" value="CHD1-like_C"/>
    <property type="match status" value="1"/>
</dbReference>
<evidence type="ECO:0000256" key="1">
    <source>
        <dbReference type="ARBA" id="ARBA00004123"/>
    </source>
</evidence>
<feature type="domain" description="Chromodomain-helicase-DNA-binding protein 1-like C-terminal" evidence="4">
    <location>
        <begin position="550"/>
        <end position="655"/>
    </location>
</feature>
<comment type="subcellular location">
    <subcellularLocation>
        <location evidence="1">Nucleus</location>
    </subcellularLocation>
</comment>
<proteinExistence type="predicted"/>
<evidence type="ECO:0000259" key="4">
    <source>
        <dbReference type="SMART" id="SM01176"/>
    </source>
</evidence>
<dbReference type="OrthoDB" id="71620at2759"/>
<dbReference type="InterPro" id="IPR056302">
    <property type="entry name" value="CHD1-2/Hrp3_HTH"/>
</dbReference>
<keyword evidence="7" id="KW-1185">Reference proteome</keyword>
<dbReference type="EMBL" id="VJMH01005478">
    <property type="protein sequence ID" value="KAF0695472.1"/>
    <property type="molecule type" value="Genomic_DNA"/>
</dbReference>
<feature type="region of interest" description="Disordered" evidence="3">
    <location>
        <begin position="166"/>
        <end position="228"/>
    </location>
</feature>
<feature type="region of interest" description="Disordered" evidence="3">
    <location>
        <begin position="507"/>
        <end position="542"/>
    </location>
</feature>
<keyword evidence="2" id="KW-0539">Nucleus</keyword>
<feature type="compositionally biased region" description="Polar residues" evidence="3">
    <location>
        <begin position="186"/>
        <end position="200"/>
    </location>
</feature>
<evidence type="ECO:0000313" key="7">
    <source>
        <dbReference type="Proteomes" id="UP000332933"/>
    </source>
</evidence>
<evidence type="ECO:0000313" key="5">
    <source>
        <dbReference type="EMBL" id="KAF0695472.1"/>
    </source>
</evidence>
<feature type="compositionally biased region" description="Basic and acidic residues" evidence="3">
    <location>
        <begin position="1"/>
        <end position="13"/>
    </location>
</feature>
<dbReference type="Pfam" id="PF23588">
    <property type="entry name" value="HTH_CHD1_Hrp3"/>
    <property type="match status" value="1"/>
</dbReference>
<reference evidence="6 7" key="1">
    <citation type="submission" date="2019-03" db="EMBL/GenBank/DDBJ databases">
        <authorList>
            <person name="Gaulin E."/>
            <person name="Dumas B."/>
        </authorList>
    </citation>
    <scope>NUCLEOTIDE SEQUENCE [LARGE SCALE GENOMIC DNA]</scope>
    <source>
        <strain evidence="6">CBS 568.67</strain>
    </source>
</reference>
<feature type="compositionally biased region" description="Polar residues" evidence="3">
    <location>
        <begin position="48"/>
        <end position="74"/>
    </location>
</feature>
<feature type="region of interest" description="Disordered" evidence="3">
    <location>
        <begin position="447"/>
        <end position="486"/>
    </location>
</feature>
<organism evidence="6 7">
    <name type="scientific">Aphanomyces stellatus</name>
    <dbReference type="NCBI Taxonomy" id="120398"/>
    <lineage>
        <taxon>Eukaryota</taxon>
        <taxon>Sar</taxon>
        <taxon>Stramenopiles</taxon>
        <taxon>Oomycota</taxon>
        <taxon>Saprolegniomycetes</taxon>
        <taxon>Saprolegniales</taxon>
        <taxon>Verrucalvaceae</taxon>
        <taxon>Aphanomyces</taxon>
    </lineage>
</organism>
<feature type="region of interest" description="Disordered" evidence="3">
    <location>
        <begin position="1"/>
        <end position="154"/>
    </location>
</feature>
<dbReference type="Proteomes" id="UP000332933">
    <property type="component" value="Unassembled WGS sequence"/>
</dbReference>
<accession>A0A485KYS5</accession>
<dbReference type="InterPro" id="IPR025260">
    <property type="entry name" value="CHD1-like_C"/>
</dbReference>
<dbReference type="SMART" id="SM01176">
    <property type="entry name" value="DUF4208"/>
    <property type="match status" value="1"/>
</dbReference>
<dbReference type="AlphaFoldDB" id="A0A485KYS5"/>
<dbReference type="Gene3D" id="1.10.10.60">
    <property type="entry name" value="Homeodomain-like"/>
    <property type="match status" value="1"/>
</dbReference>
<dbReference type="EMBL" id="CAADRA010005499">
    <property type="protein sequence ID" value="VFT90548.1"/>
    <property type="molecule type" value="Genomic_DNA"/>
</dbReference>
<feature type="compositionally biased region" description="Low complexity" evidence="3">
    <location>
        <begin position="201"/>
        <end position="226"/>
    </location>
</feature>
<protein>
    <submittedName>
        <fullName evidence="6">Aste57867_13715 protein</fullName>
    </submittedName>
</protein>
<gene>
    <name evidence="6" type="primary">Aste57867_13715</name>
    <name evidence="5" type="ORF">As57867_013665</name>
    <name evidence="6" type="ORF">ASTE57867_13715</name>
</gene>
<feature type="compositionally biased region" description="Basic and acidic residues" evidence="3">
    <location>
        <begin position="98"/>
        <end position="109"/>
    </location>
</feature>
<sequence length="667" mass="72237">MTTSPEKPDKDSDSNSSDSDSSSSGSGSSSSSDSESETEDNKDEAPSGISTLNHLSSGEEATSPTKQFNPNPTRAASRLKETTDTGLIALGTKKRDRRSIEEIQRDLKKAKPSTKPALSTDSRRRVVSPALQPVPENISIPNPNSADFSLKTKGKPTTAMGRLAQKLSGRGGGRGTGKPVVPKTSAKVSTSTPIVTNISRSTAVPSSSKTTPPTSQTTPPATSPIPNELEGPISRARQFLKVCLDPKNNAKVVRTIMKALQRYGDSTDGGLYAEHQPTFCDEFKQPSYLVRAKLSAHLKVSEETLAQIGTDLIKQCDASKMEENIKVADVDIKPAPFLERLFENLKLRVAIQRAMESTKCKGGAHNLLTTGATTNLTDFGIDSVPIWKSAEEECDWTMEKDRALLVGVYIHGFSAWEEILADRNLMLEKQRVLKGSRLKTRAETLIKRLPPPTKSAGTRFERAAERAANKAQSAPSSSPPPAADSIRRDHIQANPNMYGGKQLRLVPQQSVASEDEEGEIRSDESDAEGGGGGGRPYGGKSIRMPQAARADAVPHTLLTTTQLNEKWDPKERLKHLRTTLKKVQKVAAWAQGQKDDDVVLEKVSKYIVEIGAGIDEVVAKEEGVQCDELATCLWTHAATFTPFSAVQFERLYEDMTCDAADTPSTSA</sequence>
<reference evidence="5" key="2">
    <citation type="submission" date="2019-06" db="EMBL/GenBank/DDBJ databases">
        <title>Genomics analysis of Aphanomyces spp. identifies a new class of oomycete effector associated with host adaptation.</title>
        <authorList>
            <person name="Gaulin E."/>
        </authorList>
    </citation>
    <scope>NUCLEOTIDE SEQUENCE</scope>
    <source>
        <strain evidence="5">CBS 578.67</strain>
    </source>
</reference>
<feature type="compositionally biased region" description="Low complexity" evidence="3">
    <location>
        <begin position="14"/>
        <end position="33"/>
    </location>
</feature>
<dbReference type="GO" id="GO:0005634">
    <property type="term" value="C:nucleus"/>
    <property type="evidence" value="ECO:0007669"/>
    <property type="project" value="UniProtKB-SubCell"/>
</dbReference>
<evidence type="ECO:0000313" key="6">
    <source>
        <dbReference type="EMBL" id="VFT90548.1"/>
    </source>
</evidence>